<dbReference type="Proteomes" id="UP000824504">
    <property type="component" value="Chromosome"/>
</dbReference>
<dbReference type="PANTHER" id="PTHR30296">
    <property type="entry name" value="UNCHARACTERIZED PROTEIN YKGE"/>
    <property type="match status" value="1"/>
</dbReference>
<dbReference type="EMBL" id="CP079216">
    <property type="protein sequence ID" value="QXT61703.1"/>
    <property type="molecule type" value="Genomic_DNA"/>
</dbReference>
<name>A0ABX8SE62_9ACTN</name>
<dbReference type="RefSeq" id="WP_219079887.1">
    <property type="nucleotide sequence ID" value="NZ_CP079216.1"/>
</dbReference>
<feature type="domain" description="Cysteine-rich" evidence="1">
    <location>
        <begin position="9"/>
        <end position="88"/>
    </location>
</feature>
<evidence type="ECO:0000259" key="1">
    <source>
        <dbReference type="Pfam" id="PF02754"/>
    </source>
</evidence>
<organism evidence="2 3">
    <name type="scientific">Tessaracoccus palaemonis</name>
    <dbReference type="NCBI Taxonomy" id="2829499"/>
    <lineage>
        <taxon>Bacteria</taxon>
        <taxon>Bacillati</taxon>
        <taxon>Actinomycetota</taxon>
        <taxon>Actinomycetes</taxon>
        <taxon>Propionibacteriales</taxon>
        <taxon>Propionibacteriaceae</taxon>
        <taxon>Tessaracoccus</taxon>
    </lineage>
</organism>
<sequence length="252" mass="26832">MAPLTGAKVALFATCITDTVKPSVPIATVKLLERLGCRVEYPAKQTCCGQIMTNTGYFDEAVPTVRNFVESFGEYDYIVAPSGSCVGSVRDQHTMLARHAGDAGLEKEAGAVAARTYELTEFIVDVLGVTDVGAYFPHKVTYHPSCHGLRITRVGDRPERLLSAVEGIELVDLPDARSCCGFGGTFSVKNSDVSIAMATDKANNAVSTGAEYITGGDHACLMNIGGVAHRNGQHITPIHLVEILAATKEDAR</sequence>
<accession>A0ABX8SE62</accession>
<dbReference type="Pfam" id="PF02754">
    <property type="entry name" value="CCG"/>
    <property type="match status" value="2"/>
</dbReference>
<keyword evidence="3" id="KW-1185">Reference proteome</keyword>
<feature type="domain" description="Cysteine-rich" evidence="1">
    <location>
        <begin position="140"/>
        <end position="224"/>
    </location>
</feature>
<dbReference type="PANTHER" id="PTHR30296:SF0">
    <property type="entry name" value="LACTATE UTILIZATION PROTEIN A"/>
    <property type="match status" value="1"/>
</dbReference>
<evidence type="ECO:0000313" key="2">
    <source>
        <dbReference type="EMBL" id="QXT61703.1"/>
    </source>
</evidence>
<protein>
    <submittedName>
        <fullName evidence="2">(Fe-S)-binding protein</fullName>
    </submittedName>
</protein>
<proteinExistence type="predicted"/>
<dbReference type="InterPro" id="IPR004017">
    <property type="entry name" value="Cys_rich_dom"/>
</dbReference>
<gene>
    <name evidence="2" type="ORF">KDB89_07770</name>
</gene>
<reference evidence="2 3" key="1">
    <citation type="submission" date="2021-07" db="EMBL/GenBank/DDBJ databases">
        <title>complete genome sequencing of Tessaracoccus sp.J1M15.</title>
        <authorList>
            <person name="Bae J.-W."/>
            <person name="Kim D.-y."/>
        </authorList>
    </citation>
    <scope>NUCLEOTIDE SEQUENCE [LARGE SCALE GENOMIC DNA]</scope>
    <source>
        <strain evidence="2 3">J1M15</strain>
    </source>
</reference>
<evidence type="ECO:0000313" key="3">
    <source>
        <dbReference type="Proteomes" id="UP000824504"/>
    </source>
</evidence>